<comment type="subcellular location">
    <subcellularLocation>
        <location evidence="8">Cell inner membrane</location>
        <topology evidence="8">Peripheral membrane protein</topology>
    </subcellularLocation>
</comment>
<organism evidence="12 13">
    <name type="scientific">Pseudomonas paraeruginosa</name>
    <dbReference type="NCBI Taxonomy" id="2994495"/>
    <lineage>
        <taxon>Bacteria</taxon>
        <taxon>Pseudomonadati</taxon>
        <taxon>Pseudomonadota</taxon>
        <taxon>Gammaproteobacteria</taxon>
        <taxon>Pseudomonadales</taxon>
        <taxon>Pseudomonadaceae</taxon>
        <taxon>Pseudomonas</taxon>
    </lineage>
</organism>
<dbReference type="HAMAP" id="MF_00461">
    <property type="entry name" value="RsxC_RnfC"/>
    <property type="match status" value="1"/>
</dbReference>
<evidence type="ECO:0000256" key="9">
    <source>
        <dbReference type="SAM" id="Coils"/>
    </source>
</evidence>
<feature type="binding site" evidence="8">
    <location>
        <position position="414"/>
    </location>
    <ligand>
        <name>[4Fe-4S] cluster</name>
        <dbReference type="ChEBI" id="CHEBI:49883"/>
        <label>2</label>
    </ligand>
</feature>
<dbReference type="NCBIfam" id="TIGR01945">
    <property type="entry name" value="rnfC"/>
    <property type="match status" value="1"/>
</dbReference>
<comment type="similarity">
    <text evidence="8">Belongs to the 4Fe4S bacterial-type ferredoxin family. RnfC subfamily.</text>
</comment>
<feature type="coiled-coil region" evidence="9">
    <location>
        <begin position="519"/>
        <end position="706"/>
    </location>
</feature>
<feature type="binding site" evidence="8">
    <location>
        <position position="369"/>
    </location>
    <ligand>
        <name>[4Fe-4S] cluster</name>
        <dbReference type="ChEBI" id="CHEBI:49883"/>
        <label>1</label>
    </ligand>
</feature>
<dbReference type="InterPro" id="IPR019554">
    <property type="entry name" value="Soluble_ligand-bd"/>
</dbReference>
<dbReference type="PANTHER" id="PTHR43034">
    <property type="entry name" value="ION-TRANSLOCATING OXIDOREDUCTASE COMPLEX SUBUNIT C"/>
    <property type="match status" value="1"/>
</dbReference>
<evidence type="ECO:0000256" key="1">
    <source>
        <dbReference type="ARBA" id="ARBA00022448"/>
    </source>
</evidence>
<keyword evidence="6 8" id="KW-0408">Iron</keyword>
<sequence length="776" mass="83019">MNALHDFPGGLRLPANKRQSTALPIQQAPLAQRYVVPLAQHMGAPARPCVEVGQAVLKGETIALADGSLSAALHAPTSGRVVAIGEQPYPHASGLPAPAIVIDSDGEDRWAELQPCPDFRLESPPALLERIRAAGIGGLGGAGFPTAAKLAARPAERIHTLVVNGAECEPYISADDLLMRERATRVLGGIDILARILEPEEVLIGVEDDKPEAIAALGAALGERPYRIVVLPSRYPSGGERQLIQLLTGQEVPADGLPADIGILCQNVGTLAAVHDAVVLGRPLISRIVTLTGKALARPMNVEALIGTPVNELLAFAGLAAERLQRVLMGGPMMGFALPDLSVPLVKTCNCLLAGDASELPPSPPAMPCIRCGDCAQVCPASLLPQQLHFFALGGEHEQLLAHHLFDCIECGACAYVCPSDIPLVQYYRASKAQIREQRQKLRKAEQSRERFEQRQARLTRDEERRAAERAERAEKAARVRAAQAEREAATPVAAADPVQAAIERARARKQAGSGSERLKRLKIEASMARVALKKAEKQLLSHDTPEQHGLVAELRAAAEAADRALADAQASPPRDEPAAPAATFDDEAALKQAKVQAAMARAQLKRSEKAFGDTPSAEQQATLATLRAEVERCEDALARLERSSPRPTEPRDDGQAALKRAKIALVGKRAALQKAEQAGVMDSELERLRGELQAAERDLHAAEDACGRPAPDLVRIDKRAVDPRTRELKTELAYARAGLKKLERLANADPAVLDAARARLGAAERALAEHGTERP</sequence>
<dbReference type="InterPro" id="IPR017896">
    <property type="entry name" value="4Fe4S_Fe-S-bd"/>
</dbReference>
<keyword evidence="3 8" id="KW-0479">Metal-binding</keyword>
<comment type="cofactor">
    <cofactor evidence="8">
        <name>[4Fe-4S] cluster</name>
        <dbReference type="ChEBI" id="CHEBI:49883"/>
    </cofactor>
    <text evidence="8">Binds 2 [4Fe-4S] clusters per subunit.</text>
</comment>
<dbReference type="EC" id="7.-.-.-" evidence="8"/>
<dbReference type="GO" id="GO:0022900">
    <property type="term" value="P:electron transport chain"/>
    <property type="evidence" value="ECO:0007669"/>
    <property type="project" value="UniProtKB-UniRule"/>
</dbReference>
<dbReference type="SUPFAM" id="SSF46548">
    <property type="entry name" value="alpha-helical ferredoxin"/>
    <property type="match status" value="1"/>
</dbReference>
<dbReference type="GO" id="GO:0005886">
    <property type="term" value="C:plasma membrane"/>
    <property type="evidence" value="ECO:0007669"/>
    <property type="project" value="UniProtKB-SubCell"/>
</dbReference>
<dbReference type="Pfam" id="PF13375">
    <property type="entry name" value="RnfC_N"/>
    <property type="match status" value="1"/>
</dbReference>
<feature type="domain" description="4Fe-4S ferredoxin-type" evidence="11">
    <location>
        <begin position="359"/>
        <end position="389"/>
    </location>
</feature>
<reference evidence="12 13" key="1">
    <citation type="submission" date="2018-02" db="EMBL/GenBank/DDBJ databases">
        <title>FDA/CDC Antimicrobial Resistant Isolate Bank Genome Sequencing.</title>
        <authorList>
            <person name="Benahmed F.H."/>
            <person name="Lutgring J.D."/>
            <person name="Yoo B."/>
            <person name="Machado M."/>
            <person name="Brown A."/>
            <person name="McAllister G."/>
            <person name="Perry A."/>
            <person name="Halpin A.L."/>
            <person name="Vavikolanu K."/>
            <person name="Ott S."/>
            <person name="Zhao X."/>
            <person name="Tallon L.J."/>
            <person name="Sadzewicz L."/>
            <person name="Aluvathingal J."/>
            <person name="Nadendla S."/>
            <person name="Voskania-kordi A."/>
            <person name="Simonyan V."/>
            <person name="Patel J."/>
            <person name="Shawar R.M."/>
        </authorList>
    </citation>
    <scope>NUCLEOTIDE SEQUENCE [LARGE SCALE GENOMIC DNA]</scope>
    <source>
        <strain evidence="12 13">AR_0356</strain>
    </source>
</reference>
<dbReference type="InterPro" id="IPR017900">
    <property type="entry name" value="4Fe4S_Fe_S_CS"/>
</dbReference>
<dbReference type="Pfam" id="PF12838">
    <property type="entry name" value="Fer4_7"/>
    <property type="match status" value="1"/>
</dbReference>
<keyword evidence="13" id="KW-1185">Reference proteome</keyword>
<evidence type="ECO:0000256" key="4">
    <source>
        <dbReference type="ARBA" id="ARBA00022737"/>
    </source>
</evidence>
<evidence type="ECO:0000313" key="12">
    <source>
        <dbReference type="EMBL" id="AVK03372.1"/>
    </source>
</evidence>
<dbReference type="Gene3D" id="3.30.70.20">
    <property type="match status" value="1"/>
</dbReference>
<dbReference type="Gene3D" id="3.40.50.11540">
    <property type="entry name" value="NADH-ubiquinone oxidoreductase 51kDa subunit"/>
    <property type="match status" value="1"/>
</dbReference>
<evidence type="ECO:0000259" key="11">
    <source>
        <dbReference type="PROSITE" id="PS51379"/>
    </source>
</evidence>
<dbReference type="GO" id="GO:0051539">
    <property type="term" value="F:4 iron, 4 sulfur cluster binding"/>
    <property type="evidence" value="ECO:0007669"/>
    <property type="project" value="UniProtKB-KW"/>
</dbReference>
<dbReference type="GO" id="GO:0046872">
    <property type="term" value="F:metal ion binding"/>
    <property type="evidence" value="ECO:0007669"/>
    <property type="project" value="UniProtKB-KW"/>
</dbReference>
<keyword evidence="8" id="KW-1278">Translocase</keyword>
<feature type="binding site" evidence="8">
    <location>
        <position position="411"/>
    </location>
    <ligand>
        <name>[4Fe-4S] cluster</name>
        <dbReference type="ChEBI" id="CHEBI:49883"/>
        <label>2</label>
    </ligand>
</feature>
<evidence type="ECO:0000256" key="2">
    <source>
        <dbReference type="ARBA" id="ARBA00022485"/>
    </source>
</evidence>
<evidence type="ECO:0000256" key="5">
    <source>
        <dbReference type="ARBA" id="ARBA00022982"/>
    </source>
</evidence>
<keyword evidence="8" id="KW-1003">Cell membrane</keyword>
<feature type="region of interest" description="Disordered" evidence="10">
    <location>
        <begin position="443"/>
        <end position="493"/>
    </location>
</feature>
<evidence type="ECO:0000256" key="8">
    <source>
        <dbReference type="HAMAP-Rule" id="MF_00461"/>
    </source>
</evidence>
<feature type="binding site" evidence="8">
    <location>
        <position position="375"/>
    </location>
    <ligand>
        <name>[4Fe-4S] cluster</name>
        <dbReference type="ChEBI" id="CHEBI:49883"/>
        <label>1</label>
    </ligand>
</feature>
<protein>
    <recommendedName>
        <fullName evidence="8">Ion-translocating oxidoreductase complex subunit C</fullName>
        <ecNumber evidence="8">7.-.-.-</ecNumber>
    </recommendedName>
    <alternativeName>
        <fullName evidence="8">Rnf electron transport complex subunit C</fullName>
    </alternativeName>
</protein>
<feature type="domain" description="4Fe-4S ferredoxin-type" evidence="11">
    <location>
        <begin position="399"/>
        <end position="428"/>
    </location>
</feature>
<feature type="binding site" evidence="8">
    <location>
        <position position="418"/>
    </location>
    <ligand>
        <name>[4Fe-4S] cluster</name>
        <dbReference type="ChEBI" id="CHEBI:49883"/>
        <label>1</label>
    </ligand>
</feature>
<keyword evidence="7 8" id="KW-0411">Iron-sulfur</keyword>
<keyword evidence="9" id="KW-0175">Coiled coil</keyword>
<evidence type="ECO:0000256" key="6">
    <source>
        <dbReference type="ARBA" id="ARBA00023004"/>
    </source>
</evidence>
<dbReference type="PANTHER" id="PTHR43034:SF2">
    <property type="entry name" value="ION-TRANSLOCATING OXIDOREDUCTASE COMPLEX SUBUNIT C"/>
    <property type="match status" value="1"/>
</dbReference>
<name>A0A2R3IN62_9PSED</name>
<evidence type="ECO:0000256" key="3">
    <source>
        <dbReference type="ARBA" id="ARBA00022723"/>
    </source>
</evidence>
<dbReference type="SUPFAM" id="SSF142019">
    <property type="entry name" value="Nqo1 FMN-binding domain-like"/>
    <property type="match status" value="1"/>
</dbReference>
<gene>
    <name evidence="8" type="primary">rnfC</name>
    <name evidence="12" type="ORF">CSB93_2807</name>
</gene>
<keyword evidence="1 8" id="KW-0813">Transport</keyword>
<comment type="function">
    <text evidence="8">Part of a membrane-bound complex that couples electron transfer with translocation of ions across the membrane.</text>
</comment>
<keyword evidence="8" id="KW-0997">Cell inner membrane</keyword>
<evidence type="ECO:0000256" key="7">
    <source>
        <dbReference type="ARBA" id="ARBA00023014"/>
    </source>
</evidence>
<accession>A0A2R3IN62</accession>
<feature type="binding site" evidence="8">
    <location>
        <position position="408"/>
    </location>
    <ligand>
        <name>[4Fe-4S] cluster</name>
        <dbReference type="ChEBI" id="CHEBI:49883"/>
        <label>2</label>
    </ligand>
</feature>
<feature type="binding site" evidence="8">
    <location>
        <position position="379"/>
    </location>
    <ligand>
        <name>[4Fe-4S] cluster</name>
        <dbReference type="ChEBI" id="CHEBI:49883"/>
        <label>2</label>
    </ligand>
</feature>
<dbReference type="NCBIfam" id="NF003454">
    <property type="entry name" value="PRK05035.1"/>
    <property type="match status" value="1"/>
</dbReference>
<comment type="subunit">
    <text evidence="8">The complex is composed of six subunits: RnfA, RnfB, RnfC, RnfD, RnfE and RnfG.</text>
</comment>
<dbReference type="Pfam" id="PF10531">
    <property type="entry name" value="SLBB"/>
    <property type="match status" value="1"/>
</dbReference>
<dbReference type="GO" id="GO:0009055">
    <property type="term" value="F:electron transfer activity"/>
    <property type="evidence" value="ECO:0007669"/>
    <property type="project" value="InterPro"/>
</dbReference>
<proteinExistence type="inferred from homology"/>
<keyword evidence="5 8" id="KW-0249">Electron transport</keyword>
<evidence type="ECO:0000313" key="13">
    <source>
        <dbReference type="Proteomes" id="UP000238390"/>
    </source>
</evidence>
<dbReference type="RefSeq" id="WP_058146105.1">
    <property type="nucleotide sequence ID" value="NZ_CP027169.1"/>
</dbReference>
<feature type="binding site" evidence="8">
    <location>
        <position position="372"/>
    </location>
    <ligand>
        <name>[4Fe-4S] cluster</name>
        <dbReference type="ChEBI" id="CHEBI:49883"/>
        <label>1</label>
    </ligand>
</feature>
<dbReference type="InterPro" id="IPR010208">
    <property type="entry name" value="Ion_transpt_RnfC/RsxC"/>
</dbReference>
<dbReference type="EMBL" id="CP027169">
    <property type="protein sequence ID" value="AVK03372.1"/>
    <property type="molecule type" value="Genomic_DNA"/>
</dbReference>
<evidence type="ECO:0000256" key="10">
    <source>
        <dbReference type="SAM" id="MobiDB-lite"/>
    </source>
</evidence>
<keyword evidence="2 8" id="KW-0004">4Fe-4S</keyword>
<dbReference type="AlphaFoldDB" id="A0A2R3IN62"/>
<keyword evidence="8" id="KW-0472">Membrane</keyword>
<keyword evidence="4 8" id="KW-0677">Repeat</keyword>
<dbReference type="Proteomes" id="UP000238390">
    <property type="component" value="Chromosome"/>
</dbReference>
<dbReference type="PROSITE" id="PS00198">
    <property type="entry name" value="4FE4S_FER_1"/>
    <property type="match status" value="1"/>
</dbReference>
<dbReference type="InterPro" id="IPR026902">
    <property type="entry name" value="RnfC_N"/>
</dbReference>
<dbReference type="PROSITE" id="PS51379">
    <property type="entry name" value="4FE4S_FER_2"/>
    <property type="match status" value="2"/>
</dbReference>
<dbReference type="Pfam" id="PF01512">
    <property type="entry name" value="Complex1_51K"/>
    <property type="match status" value="1"/>
</dbReference>
<dbReference type="InterPro" id="IPR037225">
    <property type="entry name" value="Nuo51_FMN-bd_sf"/>
</dbReference>
<feature type="compositionally biased region" description="Basic and acidic residues" evidence="10">
    <location>
        <begin position="443"/>
        <end position="489"/>
    </location>
</feature>
<dbReference type="InterPro" id="IPR011538">
    <property type="entry name" value="Nuo51_FMN-bd"/>
</dbReference>